<feature type="binding site" evidence="11">
    <location>
        <position position="286"/>
    </location>
    <ligand>
        <name>thiamine diphosphate</name>
        <dbReference type="ChEBI" id="CHEBI:58937"/>
    </ligand>
</feature>
<dbReference type="PANTHER" id="PTHR43322">
    <property type="entry name" value="1-D-DEOXYXYLULOSE 5-PHOSPHATE SYNTHASE-RELATED"/>
    <property type="match status" value="1"/>
</dbReference>
<dbReference type="InterPro" id="IPR005477">
    <property type="entry name" value="Dxylulose-5-P_synthase"/>
</dbReference>
<evidence type="ECO:0000256" key="7">
    <source>
        <dbReference type="ARBA" id="ARBA00022977"/>
    </source>
</evidence>
<dbReference type="Pfam" id="PF02779">
    <property type="entry name" value="Transket_pyr"/>
    <property type="match status" value="1"/>
</dbReference>
<feature type="binding site" evidence="11">
    <location>
        <position position="367"/>
    </location>
    <ligand>
        <name>thiamine diphosphate</name>
        <dbReference type="ChEBI" id="CHEBI:58937"/>
    </ligand>
</feature>
<dbReference type="SMART" id="SM00861">
    <property type="entry name" value="Transket_pyr"/>
    <property type="match status" value="1"/>
</dbReference>
<keyword evidence="7 11" id="KW-0784">Thiamine biosynthesis</keyword>
<proteinExistence type="inferred from homology"/>
<evidence type="ECO:0000313" key="14">
    <source>
        <dbReference type="Proteomes" id="UP000184263"/>
    </source>
</evidence>
<comment type="pathway">
    <text evidence="1 11">Metabolic intermediate biosynthesis; 1-deoxy-D-xylulose 5-phosphate biosynthesis; 1-deoxy-D-xylulose 5-phosphate from D-glyceraldehyde 3-phosphate and pyruvate: step 1/1.</text>
</comment>
<dbReference type="GO" id="GO:0030976">
    <property type="term" value="F:thiamine pyrophosphate binding"/>
    <property type="evidence" value="ECO:0007669"/>
    <property type="project" value="UniProtKB-UniRule"/>
</dbReference>
<dbReference type="GO" id="GO:0009228">
    <property type="term" value="P:thiamine biosynthetic process"/>
    <property type="evidence" value="ECO:0007669"/>
    <property type="project" value="UniProtKB-UniRule"/>
</dbReference>
<keyword evidence="4 11" id="KW-0808">Transferase</keyword>
<dbReference type="SUPFAM" id="SSF52922">
    <property type="entry name" value="TK C-terminal domain-like"/>
    <property type="match status" value="1"/>
</dbReference>
<dbReference type="InterPro" id="IPR009014">
    <property type="entry name" value="Transketo_C/PFOR_II"/>
</dbReference>
<dbReference type="HAMAP" id="MF_00315">
    <property type="entry name" value="DXP_synth"/>
    <property type="match status" value="1"/>
</dbReference>
<comment type="cofactor">
    <cofactor evidence="11">
        <name>thiamine diphosphate</name>
        <dbReference type="ChEBI" id="CHEBI:58937"/>
    </cofactor>
    <text evidence="11">Binds 1 thiamine pyrophosphate per subunit.</text>
</comment>
<comment type="similarity">
    <text evidence="2 11">Belongs to the transketolase family. DXPS subfamily.</text>
</comment>
<evidence type="ECO:0000256" key="11">
    <source>
        <dbReference type="HAMAP-Rule" id="MF_00315"/>
    </source>
</evidence>
<evidence type="ECO:0000256" key="3">
    <source>
        <dbReference type="ARBA" id="ARBA00011738"/>
    </source>
</evidence>
<evidence type="ECO:0000259" key="12">
    <source>
        <dbReference type="SMART" id="SM00861"/>
    </source>
</evidence>
<dbReference type="GO" id="GO:0005829">
    <property type="term" value="C:cytosol"/>
    <property type="evidence" value="ECO:0007669"/>
    <property type="project" value="TreeGrafter"/>
</dbReference>
<dbReference type="NCBIfam" id="TIGR00204">
    <property type="entry name" value="dxs"/>
    <property type="match status" value="1"/>
</dbReference>
<dbReference type="InterPro" id="IPR033248">
    <property type="entry name" value="Transketolase_C"/>
</dbReference>
<evidence type="ECO:0000256" key="9">
    <source>
        <dbReference type="ARBA" id="ARBA00023229"/>
    </source>
</evidence>
<dbReference type="GO" id="GO:0016114">
    <property type="term" value="P:terpenoid biosynthetic process"/>
    <property type="evidence" value="ECO:0007669"/>
    <property type="project" value="UniProtKB-UniRule"/>
</dbReference>
<feature type="domain" description="Transketolase-like pyrimidine-binding" evidence="12">
    <location>
        <begin position="316"/>
        <end position="480"/>
    </location>
</feature>
<dbReference type="AlphaFoldDB" id="A0A1M6WIU8"/>
<feature type="binding site" evidence="11">
    <location>
        <begin position="147"/>
        <end position="148"/>
    </location>
    <ligand>
        <name>thiamine diphosphate</name>
        <dbReference type="ChEBI" id="CHEBI:58937"/>
    </ligand>
</feature>
<dbReference type="SUPFAM" id="SSF52518">
    <property type="entry name" value="Thiamin diphosphate-binding fold (THDP-binding)"/>
    <property type="match status" value="2"/>
</dbReference>
<dbReference type="Gene3D" id="3.40.50.920">
    <property type="match status" value="1"/>
</dbReference>
<evidence type="ECO:0000256" key="5">
    <source>
        <dbReference type="ARBA" id="ARBA00022723"/>
    </source>
</evidence>
<dbReference type="Pfam" id="PF13292">
    <property type="entry name" value="DXP_synthase_N"/>
    <property type="match status" value="1"/>
</dbReference>
<keyword evidence="8 11" id="KW-0786">Thiamine pyrophosphate</keyword>
<keyword evidence="6 11" id="KW-0460">Magnesium</keyword>
<keyword evidence="9 11" id="KW-0414">Isoprene biosynthesis</keyword>
<evidence type="ECO:0000256" key="4">
    <source>
        <dbReference type="ARBA" id="ARBA00022679"/>
    </source>
</evidence>
<reference evidence="13 14" key="1">
    <citation type="submission" date="2016-11" db="EMBL/GenBank/DDBJ databases">
        <authorList>
            <person name="Jaros S."/>
            <person name="Januszkiewicz K."/>
            <person name="Wedrychowicz H."/>
        </authorList>
    </citation>
    <scope>NUCLEOTIDE SEQUENCE [LARGE SCALE GENOMIC DNA]</scope>
    <source>
        <strain evidence="13 14">HD4</strain>
    </source>
</reference>
<dbReference type="PROSITE" id="PS00801">
    <property type="entry name" value="TRANSKETOLASE_1"/>
    <property type="match status" value="1"/>
</dbReference>
<dbReference type="UniPathway" id="UPA00064">
    <property type="reaction ID" value="UER00091"/>
</dbReference>
<dbReference type="FunFam" id="3.40.50.920:FF:000002">
    <property type="entry name" value="1-deoxy-D-xylulose-5-phosphate synthase"/>
    <property type="match status" value="1"/>
</dbReference>
<dbReference type="GO" id="GO:0000287">
    <property type="term" value="F:magnesium ion binding"/>
    <property type="evidence" value="ECO:0007669"/>
    <property type="project" value="UniProtKB-UniRule"/>
</dbReference>
<keyword evidence="5 11" id="KW-0479">Metal-binding</keyword>
<dbReference type="CDD" id="cd07033">
    <property type="entry name" value="TPP_PYR_DXS_TK_like"/>
    <property type="match status" value="1"/>
</dbReference>
<dbReference type="EC" id="2.2.1.7" evidence="11"/>
<evidence type="ECO:0000256" key="2">
    <source>
        <dbReference type="ARBA" id="ARBA00011081"/>
    </source>
</evidence>
<comment type="cofactor">
    <cofactor evidence="11">
        <name>Mg(2+)</name>
        <dbReference type="ChEBI" id="CHEBI:18420"/>
    </cofactor>
    <text evidence="11">Binds 1 Mg(2+) ion per subunit.</text>
</comment>
<comment type="catalytic activity">
    <reaction evidence="11">
        <text>D-glyceraldehyde 3-phosphate + pyruvate + H(+) = 1-deoxy-D-xylulose 5-phosphate + CO2</text>
        <dbReference type="Rhea" id="RHEA:12605"/>
        <dbReference type="ChEBI" id="CHEBI:15361"/>
        <dbReference type="ChEBI" id="CHEBI:15378"/>
        <dbReference type="ChEBI" id="CHEBI:16526"/>
        <dbReference type="ChEBI" id="CHEBI:57792"/>
        <dbReference type="ChEBI" id="CHEBI:59776"/>
        <dbReference type="EC" id="2.2.1.7"/>
    </reaction>
</comment>
<feature type="binding site" evidence="11">
    <location>
        <position position="175"/>
    </location>
    <ligand>
        <name>thiamine diphosphate</name>
        <dbReference type="ChEBI" id="CHEBI:58937"/>
    </ligand>
</feature>
<feature type="binding site" evidence="11">
    <location>
        <position position="74"/>
    </location>
    <ligand>
        <name>thiamine diphosphate</name>
        <dbReference type="ChEBI" id="CHEBI:58937"/>
    </ligand>
</feature>
<sequence>MYPLLEKIKEAADVKRYSVSELERLAKELREFIVETVADNGGHLAPSLGTVELTLALYSVFNFPKDKLIWDVGHQAYSHKILTGRRDRFHTLRQKGGITGFPNRFESNYDAFGVGHASTSISAALGMAISRDLSGRNNEVIAVIGDGALTGGEAFEALNQAGDLGKKLIVILNDNEMSIDKNVGGLSEYLSRIRITPQYNKAKKDMGSLLMSIPHIGDKAFRTAQVVKDSVRAALVPGGIFEELGFHYIGPVDGHNISLLQEILQSAREMNGPVLIHIHTTKGKGYVPAEMEPDKFHGIGRFNKETGKCLPKEGAPSYTSVFSKALIELADKDSNITAITAAMPSGTGLKAFGQEYPARFFDVGIAEEHAVTLAAGMAADGKHPVVALYSTFAQRAYDQLMHDVCLQNLPVTLCLDRAGLVGADGPTHHGAFDLSYLRHMPNMTIFVPKDEAELRDMLATAVKMERPTAVRYPRGNGKGVELQAGFRDVPVGKAEILRDGSDVAILALGPITYKAMETAQLLQQQGISAAVVNMRFAKPLDTEMIQRLRHVNLLVTVEENSLVGGFGSGVAEYLTDSGLARSVDLLRLGLPDRFVEQGTQEELLTLCGLQPEQMAERIKERLK</sequence>
<organism evidence="13 14">
    <name type="scientific">Selenomonas ruminantium</name>
    <dbReference type="NCBI Taxonomy" id="971"/>
    <lineage>
        <taxon>Bacteria</taxon>
        <taxon>Bacillati</taxon>
        <taxon>Bacillota</taxon>
        <taxon>Negativicutes</taxon>
        <taxon>Selenomonadales</taxon>
        <taxon>Selenomonadaceae</taxon>
        <taxon>Selenomonas</taxon>
    </lineage>
</organism>
<evidence type="ECO:0000256" key="8">
    <source>
        <dbReference type="ARBA" id="ARBA00023052"/>
    </source>
</evidence>
<dbReference type="GO" id="GO:0019288">
    <property type="term" value="P:isopentenyl diphosphate biosynthetic process, methylerythritol 4-phosphate pathway"/>
    <property type="evidence" value="ECO:0007669"/>
    <property type="project" value="TreeGrafter"/>
</dbReference>
<feature type="binding site" evidence="11">
    <location>
        <begin position="115"/>
        <end position="117"/>
    </location>
    <ligand>
        <name>thiamine diphosphate</name>
        <dbReference type="ChEBI" id="CHEBI:58937"/>
    </ligand>
</feature>
<comment type="function">
    <text evidence="10 11">Catalyzes the acyloin condensation reaction between C atoms 2 and 3 of pyruvate and glyceraldehyde 3-phosphate to yield 1-deoxy-D-xylulose-5-phosphate (DXP).</text>
</comment>
<dbReference type="NCBIfam" id="NF003933">
    <property type="entry name" value="PRK05444.2-2"/>
    <property type="match status" value="1"/>
</dbReference>
<dbReference type="GO" id="GO:0008661">
    <property type="term" value="F:1-deoxy-D-xylulose-5-phosphate synthase activity"/>
    <property type="evidence" value="ECO:0007669"/>
    <property type="project" value="UniProtKB-UniRule"/>
</dbReference>
<feature type="binding site" evidence="11">
    <location>
        <position position="146"/>
    </location>
    <ligand>
        <name>Mg(2+)</name>
        <dbReference type="ChEBI" id="CHEBI:18420"/>
    </ligand>
</feature>
<name>A0A1M6WIU8_SELRU</name>
<dbReference type="Proteomes" id="UP000184263">
    <property type="component" value="Unassembled WGS sequence"/>
</dbReference>
<dbReference type="RefSeq" id="WP_073091693.1">
    <property type="nucleotide sequence ID" value="NZ_FRBC01000025.1"/>
</dbReference>
<dbReference type="InterPro" id="IPR029061">
    <property type="entry name" value="THDP-binding"/>
</dbReference>
<comment type="subunit">
    <text evidence="3 11">Homodimer.</text>
</comment>
<evidence type="ECO:0000256" key="1">
    <source>
        <dbReference type="ARBA" id="ARBA00004980"/>
    </source>
</evidence>
<dbReference type="InterPro" id="IPR005475">
    <property type="entry name" value="Transketolase-like_Pyr-bd"/>
</dbReference>
<dbReference type="PROSITE" id="PS00802">
    <property type="entry name" value="TRANSKETOLASE_2"/>
    <property type="match status" value="1"/>
</dbReference>
<dbReference type="CDD" id="cd02007">
    <property type="entry name" value="TPP_DXS"/>
    <property type="match status" value="1"/>
</dbReference>
<protein>
    <recommendedName>
        <fullName evidence="11">1-deoxy-D-xylulose-5-phosphate synthase</fullName>
        <ecNumber evidence="11">2.2.1.7</ecNumber>
    </recommendedName>
    <alternativeName>
        <fullName evidence="11">1-deoxyxylulose-5-phosphate synthase</fullName>
        <shortName evidence="11">DXP synthase</shortName>
        <shortName evidence="11">DXPS</shortName>
    </alternativeName>
</protein>
<accession>A0A1M6WIU8</accession>
<dbReference type="EMBL" id="FRBC01000025">
    <property type="protein sequence ID" value="SHK93455.1"/>
    <property type="molecule type" value="Genomic_DNA"/>
</dbReference>
<gene>
    <name evidence="11" type="primary">dxs</name>
    <name evidence="13" type="ORF">SAMN05216582_12532</name>
</gene>
<dbReference type="PANTHER" id="PTHR43322:SF5">
    <property type="entry name" value="1-DEOXY-D-XYLULOSE-5-PHOSPHATE SYNTHASE, CHLOROPLASTIC"/>
    <property type="match status" value="1"/>
</dbReference>
<dbReference type="InterPro" id="IPR049557">
    <property type="entry name" value="Transketolase_CS"/>
</dbReference>
<evidence type="ECO:0000313" key="13">
    <source>
        <dbReference type="EMBL" id="SHK93455.1"/>
    </source>
</evidence>
<dbReference type="InterPro" id="IPR020826">
    <property type="entry name" value="Transketolase_BS"/>
</dbReference>
<dbReference type="FunFam" id="3.40.50.970:FF:000005">
    <property type="entry name" value="1-deoxy-D-xylulose-5-phosphate synthase"/>
    <property type="match status" value="1"/>
</dbReference>
<dbReference type="Pfam" id="PF02780">
    <property type="entry name" value="Transketolase_C"/>
    <property type="match status" value="1"/>
</dbReference>
<dbReference type="Gene3D" id="3.40.50.970">
    <property type="match status" value="2"/>
</dbReference>
<evidence type="ECO:0000256" key="6">
    <source>
        <dbReference type="ARBA" id="ARBA00022842"/>
    </source>
</evidence>
<evidence type="ECO:0000256" key="10">
    <source>
        <dbReference type="ARBA" id="ARBA00055605"/>
    </source>
</evidence>
<dbReference type="OrthoDB" id="9803371at2"/>
<feature type="binding site" evidence="11">
    <location>
        <position position="175"/>
    </location>
    <ligand>
        <name>Mg(2+)</name>
        <dbReference type="ChEBI" id="CHEBI:18420"/>
    </ligand>
</feature>